<feature type="compositionally biased region" description="Low complexity" evidence="1">
    <location>
        <begin position="107"/>
        <end position="119"/>
    </location>
</feature>
<proteinExistence type="predicted"/>
<dbReference type="InterPro" id="IPR009057">
    <property type="entry name" value="Homeodomain-like_sf"/>
</dbReference>
<comment type="caution">
    <text evidence="2">The sequence shown here is derived from an EMBL/GenBank/DDBJ whole genome shotgun (WGS) entry which is preliminary data.</text>
</comment>
<feature type="compositionally biased region" description="Basic residues" evidence="1">
    <location>
        <begin position="147"/>
        <end position="158"/>
    </location>
</feature>
<sequence length="277" mass="30088">MDHSSANYHDSVRSRQTAQAKWPKSGDIKGEDPCSRTIDAPERAKDATKDASTAEGKSAAPGPSAQPTEWSSPERFGAQTTPTSDSPVRYPSIAVVVPPPPWKQRATRASARAAAAACNRRLRSDQGTGKHQDPVVSFPDTEQLGQKVKKRRPAKRPLSKPPGPSIPASCRCSGDIHGVRGSALLTVNSNSGLKPAYYLTFVPDTSPMLSRPPTADIPGKPKPYSSDENALLVRLKEREAMPWSEITAHFPGRNALSLQVHYSTKLRHKARSWSGRR</sequence>
<protein>
    <recommendedName>
        <fullName evidence="4">Myb-like domain-containing protein</fullName>
    </recommendedName>
</protein>
<feature type="compositionally biased region" description="Polar residues" evidence="1">
    <location>
        <begin position="1"/>
        <end position="19"/>
    </location>
</feature>
<dbReference type="Gene3D" id="1.10.10.60">
    <property type="entry name" value="Homeodomain-like"/>
    <property type="match status" value="1"/>
</dbReference>
<feature type="compositionally biased region" description="Basic and acidic residues" evidence="1">
    <location>
        <begin position="122"/>
        <end position="133"/>
    </location>
</feature>
<organism evidence="2 3">
    <name type="scientific">Aspergillus cavernicola</name>
    <dbReference type="NCBI Taxonomy" id="176166"/>
    <lineage>
        <taxon>Eukaryota</taxon>
        <taxon>Fungi</taxon>
        <taxon>Dikarya</taxon>
        <taxon>Ascomycota</taxon>
        <taxon>Pezizomycotina</taxon>
        <taxon>Eurotiomycetes</taxon>
        <taxon>Eurotiomycetidae</taxon>
        <taxon>Eurotiales</taxon>
        <taxon>Aspergillaceae</taxon>
        <taxon>Aspergillus</taxon>
        <taxon>Aspergillus subgen. Nidulantes</taxon>
    </lineage>
</organism>
<dbReference type="EMBL" id="JBFXLS010000166">
    <property type="protein sequence ID" value="KAL2812774.1"/>
    <property type="molecule type" value="Genomic_DNA"/>
</dbReference>
<feature type="region of interest" description="Disordered" evidence="1">
    <location>
        <begin position="1"/>
        <end position="169"/>
    </location>
</feature>
<evidence type="ECO:0000256" key="1">
    <source>
        <dbReference type="SAM" id="MobiDB-lite"/>
    </source>
</evidence>
<name>A0ABR4HC28_9EURO</name>
<gene>
    <name evidence="2" type="ORF">BDW59DRAFT_167736</name>
</gene>
<dbReference type="SUPFAM" id="SSF46689">
    <property type="entry name" value="Homeodomain-like"/>
    <property type="match status" value="1"/>
</dbReference>
<evidence type="ECO:0000313" key="2">
    <source>
        <dbReference type="EMBL" id="KAL2812774.1"/>
    </source>
</evidence>
<feature type="compositionally biased region" description="Basic and acidic residues" evidence="1">
    <location>
        <begin position="24"/>
        <end position="49"/>
    </location>
</feature>
<dbReference type="Proteomes" id="UP001610335">
    <property type="component" value="Unassembled WGS sequence"/>
</dbReference>
<evidence type="ECO:0000313" key="3">
    <source>
        <dbReference type="Proteomes" id="UP001610335"/>
    </source>
</evidence>
<keyword evidence="3" id="KW-1185">Reference proteome</keyword>
<reference evidence="2 3" key="1">
    <citation type="submission" date="2024-07" db="EMBL/GenBank/DDBJ databases">
        <title>Section-level genome sequencing and comparative genomics of Aspergillus sections Usti and Cavernicolus.</title>
        <authorList>
            <consortium name="Lawrence Berkeley National Laboratory"/>
            <person name="Nybo J.L."/>
            <person name="Vesth T.C."/>
            <person name="Theobald S."/>
            <person name="Frisvad J.C."/>
            <person name="Larsen T.O."/>
            <person name="Kjaerboelling I."/>
            <person name="Rothschild-Mancinelli K."/>
            <person name="Lyhne E.K."/>
            <person name="Kogle M.E."/>
            <person name="Barry K."/>
            <person name="Clum A."/>
            <person name="Na H."/>
            <person name="Ledsgaard L."/>
            <person name="Lin J."/>
            <person name="Lipzen A."/>
            <person name="Kuo A."/>
            <person name="Riley R."/>
            <person name="Mondo S."/>
            <person name="LaButti K."/>
            <person name="Haridas S."/>
            <person name="Pangalinan J."/>
            <person name="Salamov A.A."/>
            <person name="Simmons B.A."/>
            <person name="Magnuson J.K."/>
            <person name="Chen J."/>
            <person name="Drula E."/>
            <person name="Henrissat B."/>
            <person name="Wiebenga A."/>
            <person name="Lubbers R.J."/>
            <person name="Gomes A.C."/>
            <person name="Makela M.R."/>
            <person name="Stajich J."/>
            <person name="Grigoriev I.V."/>
            <person name="Mortensen U.H."/>
            <person name="De vries R.P."/>
            <person name="Baker S.E."/>
            <person name="Andersen M.R."/>
        </authorList>
    </citation>
    <scope>NUCLEOTIDE SEQUENCE [LARGE SCALE GENOMIC DNA]</scope>
    <source>
        <strain evidence="2 3">CBS 600.67</strain>
    </source>
</reference>
<accession>A0ABR4HC28</accession>
<evidence type="ECO:0008006" key="4">
    <source>
        <dbReference type="Google" id="ProtNLM"/>
    </source>
</evidence>